<evidence type="ECO:0008006" key="14">
    <source>
        <dbReference type="Google" id="ProtNLM"/>
    </source>
</evidence>
<dbReference type="Pfam" id="PF02880">
    <property type="entry name" value="PGM_PMM_III"/>
    <property type="match status" value="1"/>
</dbReference>
<proteinExistence type="inferred from homology"/>
<gene>
    <name evidence="12" type="ORF">A2663_04670</name>
</gene>
<dbReference type="EMBL" id="MHIF01000045">
    <property type="protein sequence ID" value="OGY47297.1"/>
    <property type="molecule type" value="Genomic_DNA"/>
</dbReference>
<keyword evidence="6" id="KW-0413">Isomerase</keyword>
<evidence type="ECO:0000313" key="12">
    <source>
        <dbReference type="EMBL" id="OGY47297.1"/>
    </source>
</evidence>
<comment type="caution">
    <text evidence="12">The sequence shown here is derived from an EMBL/GenBank/DDBJ whole genome shotgun (WGS) entry which is preliminary data.</text>
</comment>
<dbReference type="PANTHER" id="PTHR43771:SF1">
    <property type="entry name" value="PHOSPHOMANNOMUTASE"/>
    <property type="match status" value="1"/>
</dbReference>
<dbReference type="InterPro" id="IPR005846">
    <property type="entry name" value="A-D-PHexomutase_a/b/a-III"/>
</dbReference>
<sequence length="462" mass="51441">MGNINPKIFKSYDIRGIYPAELNEEAAYLIGRAFARKAKAKAIVVGSDMRLSGPVLKEKLIAGITDEGADAIDIGLVAIDTVYFAVGILKYEAGIMITASHNPKEYNGFKMALKDMVWVRGEELKEDVLKLSNQAISDQRSGDQSDKISNIKGKIIQKDILPDYIKHVLSFCDSKKIKPLKVAVDAGNGMAGKIMPLLQTHLPIKVIPLNFTLDGNFPSHPSNPLLPESQVQIAEEIKKQKADLGVIFDGDTDRLIFADETGRAHQADYTLLILAREFLNREPGTGIAYNAICSKSIPDIVTEWGGRPIRTKVGYVNVSAAMRENNCVVGGEVSAHYCFRDNGYSDSGFIAFVILLQLLSEDSRPFSEIVKPFYRYLKAPEQNFVFEKREDIEKIIAAVKKHYSAGKQDELDGLTVWQENWWFNIRPSNTEPLLRLTIEAGNDKLLAEKNKELVDFIESGTK</sequence>
<dbReference type="CDD" id="cd03089">
    <property type="entry name" value="PMM_PGM"/>
    <property type="match status" value="1"/>
</dbReference>
<dbReference type="InterPro" id="IPR016066">
    <property type="entry name" value="A-D-PHexomutase_CS"/>
</dbReference>
<accession>A0A1G1Y6U8</accession>
<evidence type="ECO:0000259" key="10">
    <source>
        <dbReference type="Pfam" id="PF02879"/>
    </source>
</evidence>
<keyword evidence="5 7" id="KW-0460">Magnesium</keyword>
<dbReference type="AlphaFoldDB" id="A0A1G1Y6U8"/>
<dbReference type="Pfam" id="PF00408">
    <property type="entry name" value="PGM_PMM_IV"/>
    <property type="match status" value="1"/>
</dbReference>
<feature type="domain" description="Alpha-D-phosphohexomutase alpha/beta/alpha" evidence="11">
    <location>
        <begin position="267"/>
        <end position="372"/>
    </location>
</feature>
<evidence type="ECO:0000256" key="6">
    <source>
        <dbReference type="ARBA" id="ARBA00023235"/>
    </source>
</evidence>
<evidence type="ECO:0000256" key="3">
    <source>
        <dbReference type="ARBA" id="ARBA00022553"/>
    </source>
</evidence>
<dbReference type="Proteomes" id="UP000178432">
    <property type="component" value="Unassembled WGS sequence"/>
</dbReference>
<evidence type="ECO:0000256" key="4">
    <source>
        <dbReference type="ARBA" id="ARBA00022723"/>
    </source>
</evidence>
<evidence type="ECO:0000259" key="11">
    <source>
        <dbReference type="Pfam" id="PF02880"/>
    </source>
</evidence>
<dbReference type="InterPro" id="IPR005843">
    <property type="entry name" value="A-D-PHexomutase_C"/>
</dbReference>
<dbReference type="PROSITE" id="PS00710">
    <property type="entry name" value="PGM_PMM"/>
    <property type="match status" value="1"/>
</dbReference>
<dbReference type="PRINTS" id="PR00509">
    <property type="entry name" value="PGMPMM"/>
</dbReference>
<feature type="domain" description="Alpha-D-phosphohexomutase alpha/beta/alpha" evidence="10">
    <location>
        <begin position="163"/>
        <end position="262"/>
    </location>
</feature>
<evidence type="ECO:0000259" key="9">
    <source>
        <dbReference type="Pfam" id="PF02878"/>
    </source>
</evidence>
<dbReference type="Gene3D" id="3.40.120.10">
    <property type="entry name" value="Alpha-D-Glucose-1,6-Bisphosphate, subunit A, domain 3"/>
    <property type="match status" value="3"/>
</dbReference>
<dbReference type="Pfam" id="PF02879">
    <property type="entry name" value="PGM_PMM_II"/>
    <property type="match status" value="1"/>
</dbReference>
<feature type="domain" description="Alpha-D-phosphohexomutase alpha/beta/alpha" evidence="9">
    <location>
        <begin position="7"/>
        <end position="115"/>
    </location>
</feature>
<dbReference type="InterPro" id="IPR036900">
    <property type="entry name" value="A-D-PHexomutase_C_sf"/>
</dbReference>
<dbReference type="SUPFAM" id="SSF55957">
    <property type="entry name" value="Phosphoglucomutase, C-terminal domain"/>
    <property type="match status" value="1"/>
</dbReference>
<dbReference type="InterPro" id="IPR005841">
    <property type="entry name" value="Alpha-D-phosphohexomutase_SF"/>
</dbReference>
<feature type="domain" description="Alpha-D-phosphohexomutase C-terminal" evidence="8">
    <location>
        <begin position="390"/>
        <end position="453"/>
    </location>
</feature>
<keyword evidence="3" id="KW-0597">Phosphoprotein</keyword>
<comment type="similarity">
    <text evidence="2 7">Belongs to the phosphohexose mutase family.</text>
</comment>
<evidence type="ECO:0000313" key="13">
    <source>
        <dbReference type="Proteomes" id="UP000178432"/>
    </source>
</evidence>
<name>A0A1G1Y6U8_9BACT</name>
<dbReference type="GO" id="GO:0005975">
    <property type="term" value="P:carbohydrate metabolic process"/>
    <property type="evidence" value="ECO:0007669"/>
    <property type="project" value="InterPro"/>
</dbReference>
<dbReference type="GO" id="GO:0000287">
    <property type="term" value="F:magnesium ion binding"/>
    <property type="evidence" value="ECO:0007669"/>
    <property type="project" value="InterPro"/>
</dbReference>
<dbReference type="PANTHER" id="PTHR43771">
    <property type="entry name" value="PHOSPHOMANNOMUTASE"/>
    <property type="match status" value="1"/>
</dbReference>
<evidence type="ECO:0000256" key="5">
    <source>
        <dbReference type="ARBA" id="ARBA00022842"/>
    </source>
</evidence>
<dbReference type="Gene3D" id="3.30.310.50">
    <property type="entry name" value="Alpha-D-phosphohexomutase, C-terminal domain"/>
    <property type="match status" value="1"/>
</dbReference>
<evidence type="ECO:0000256" key="1">
    <source>
        <dbReference type="ARBA" id="ARBA00001946"/>
    </source>
</evidence>
<protein>
    <recommendedName>
        <fullName evidence="14">Phosphomannomutase/phosphoglucomutase</fullName>
    </recommendedName>
</protein>
<dbReference type="InterPro" id="IPR005844">
    <property type="entry name" value="A-D-PHexomutase_a/b/a-I"/>
</dbReference>
<evidence type="ECO:0000259" key="8">
    <source>
        <dbReference type="Pfam" id="PF00408"/>
    </source>
</evidence>
<evidence type="ECO:0000256" key="2">
    <source>
        <dbReference type="ARBA" id="ARBA00010231"/>
    </source>
</evidence>
<dbReference type="SUPFAM" id="SSF53738">
    <property type="entry name" value="Phosphoglucomutase, first 3 domains"/>
    <property type="match status" value="3"/>
</dbReference>
<organism evidence="12 13">
    <name type="scientific">Candidatus Buchananbacteria bacterium RIFCSPHIGHO2_01_FULL_46_12</name>
    <dbReference type="NCBI Taxonomy" id="1797536"/>
    <lineage>
        <taxon>Bacteria</taxon>
        <taxon>Candidatus Buchananiibacteriota</taxon>
    </lineage>
</organism>
<comment type="cofactor">
    <cofactor evidence="1">
        <name>Mg(2+)</name>
        <dbReference type="ChEBI" id="CHEBI:18420"/>
    </cofactor>
</comment>
<dbReference type="InterPro" id="IPR005845">
    <property type="entry name" value="A-D-PHexomutase_a/b/a-II"/>
</dbReference>
<dbReference type="InterPro" id="IPR016055">
    <property type="entry name" value="A-D-PHexomutase_a/b/a-I/II/III"/>
</dbReference>
<dbReference type="Pfam" id="PF02878">
    <property type="entry name" value="PGM_PMM_I"/>
    <property type="match status" value="1"/>
</dbReference>
<reference evidence="12 13" key="1">
    <citation type="journal article" date="2016" name="Nat. Commun.">
        <title>Thousands of microbial genomes shed light on interconnected biogeochemical processes in an aquifer system.</title>
        <authorList>
            <person name="Anantharaman K."/>
            <person name="Brown C.T."/>
            <person name="Hug L.A."/>
            <person name="Sharon I."/>
            <person name="Castelle C.J."/>
            <person name="Probst A.J."/>
            <person name="Thomas B.C."/>
            <person name="Singh A."/>
            <person name="Wilkins M.J."/>
            <person name="Karaoz U."/>
            <person name="Brodie E.L."/>
            <person name="Williams K.H."/>
            <person name="Hubbard S.S."/>
            <person name="Banfield J.F."/>
        </authorList>
    </citation>
    <scope>NUCLEOTIDE SEQUENCE [LARGE SCALE GENOMIC DNA]</scope>
</reference>
<evidence type="ECO:0000256" key="7">
    <source>
        <dbReference type="RuleBase" id="RU004326"/>
    </source>
</evidence>
<dbReference type="GO" id="GO:0016868">
    <property type="term" value="F:intramolecular phosphotransferase activity"/>
    <property type="evidence" value="ECO:0007669"/>
    <property type="project" value="InterPro"/>
</dbReference>
<keyword evidence="4 7" id="KW-0479">Metal-binding</keyword>